<name>A0ABR8MY52_9BACL</name>
<gene>
    <name evidence="3" type="ORF">H8B09_18990</name>
</gene>
<dbReference type="Gene3D" id="3.30.457.10">
    <property type="entry name" value="Copper amine oxidase-like, N-terminal domain"/>
    <property type="match status" value="1"/>
</dbReference>
<evidence type="ECO:0000259" key="2">
    <source>
        <dbReference type="Pfam" id="PF07833"/>
    </source>
</evidence>
<dbReference type="InterPro" id="IPR012854">
    <property type="entry name" value="Cu_amine_oxidase-like_N"/>
</dbReference>
<dbReference type="SUPFAM" id="SSF55383">
    <property type="entry name" value="Copper amine oxidase, domain N"/>
    <property type="match status" value="2"/>
</dbReference>
<dbReference type="InterPro" id="IPR036582">
    <property type="entry name" value="Mao_N_sf"/>
</dbReference>
<dbReference type="RefSeq" id="WP_191205122.1">
    <property type="nucleotide sequence ID" value="NZ_JACXZA010000004.1"/>
</dbReference>
<proteinExistence type="predicted"/>
<feature type="domain" description="Copper amine oxidase-like N-terminal" evidence="2">
    <location>
        <begin position="52"/>
        <end position="142"/>
    </location>
</feature>
<dbReference type="Proteomes" id="UP000609346">
    <property type="component" value="Unassembled WGS sequence"/>
</dbReference>
<evidence type="ECO:0000313" key="4">
    <source>
        <dbReference type="Proteomes" id="UP000609346"/>
    </source>
</evidence>
<comment type="caution">
    <text evidence="3">The sequence shown here is derived from an EMBL/GenBank/DDBJ whole genome shotgun (WGS) entry which is preliminary data.</text>
</comment>
<feature type="chain" id="PRO_5046462322" description="Copper amine oxidase-like N-terminal domain-containing protein" evidence="1">
    <location>
        <begin position="26"/>
        <end position="630"/>
    </location>
</feature>
<accession>A0ABR8MY52</accession>
<keyword evidence="4" id="KW-1185">Reference proteome</keyword>
<evidence type="ECO:0000256" key="1">
    <source>
        <dbReference type="SAM" id="SignalP"/>
    </source>
</evidence>
<feature type="signal peptide" evidence="1">
    <location>
        <begin position="1"/>
        <end position="25"/>
    </location>
</feature>
<keyword evidence="1" id="KW-0732">Signal</keyword>
<dbReference type="EMBL" id="JACXZA010000004">
    <property type="protein sequence ID" value="MBD3920861.1"/>
    <property type="molecule type" value="Genomic_DNA"/>
</dbReference>
<evidence type="ECO:0000313" key="3">
    <source>
        <dbReference type="EMBL" id="MBD3920861.1"/>
    </source>
</evidence>
<sequence>MTKRLLVIMTALCLLLSCFPLAASAAAGDSVEIKLTIGSPTVTINGTASKIQPPVKENGTTLVPLSIITKAFGAKLKLEKNKIITLTYNSTIVVLTIGSNDVKVNGTVTKLSTAPKIVNSVTLVPVRVIAQAFGATVVPSGNLITITGKVAGEAAATNSGGLSGIDTDAGKTKVGDSYYGWSMNYPTDLSLSYQSDNGNWSVWSDGSGDPSVIVSVSDVEETLTKQELRDHIQTYFDDNELVMEKKTISVGGVSYEKMVTKSRDGWFFEYRGTQKDSRIYTVMSGAKAATRDALNKYQDLLDSFALSFNKSDRTLKDVTKVVDGLITIHDEDYGLEVKLPVQWLRDTESPTPLFFNADEGLIDFAIKSVQNNETAGQWRAAERAKLEKEFASDYIRNFEESTITLKNGQAQVLKYEFSWNKTKWITEYDVFLIAGDHKYHISFYSLKEDGSKGKGLFDTIVNSLVIDTKYVDGNFSEMDDEDLAGQVIKKSSKKYGYSIELPATWTAEDKDFEQDSVFYYTDYGYFQLTVADNVTASSYVNWYKDYVSADKDMKALDAKVTQSTTTMINGNLITRVDTVLNEAAKPYSDSMYLFEKNNRLYIVQFTAPQAYDTVAYQALNTQVLQSLTFN</sequence>
<organism evidence="3 4">
    <name type="scientific">Paenibacillus terricola</name>
    <dbReference type="NCBI Taxonomy" id="2763503"/>
    <lineage>
        <taxon>Bacteria</taxon>
        <taxon>Bacillati</taxon>
        <taxon>Bacillota</taxon>
        <taxon>Bacilli</taxon>
        <taxon>Bacillales</taxon>
        <taxon>Paenibacillaceae</taxon>
        <taxon>Paenibacillus</taxon>
    </lineage>
</organism>
<dbReference type="Pfam" id="PF07833">
    <property type="entry name" value="Cu_amine_oxidN1"/>
    <property type="match status" value="1"/>
</dbReference>
<reference evidence="3 4" key="1">
    <citation type="submission" date="2020-09" db="EMBL/GenBank/DDBJ databases">
        <title>Paenibacillus sp. strain PR3 16S rRNA gene Genome sequencing and assembly.</title>
        <authorList>
            <person name="Kim J."/>
        </authorList>
    </citation>
    <scope>NUCLEOTIDE SEQUENCE [LARGE SCALE GENOMIC DNA]</scope>
    <source>
        <strain evidence="3 4">PR3</strain>
    </source>
</reference>
<dbReference type="PROSITE" id="PS51257">
    <property type="entry name" value="PROKAR_LIPOPROTEIN"/>
    <property type="match status" value="1"/>
</dbReference>
<protein>
    <recommendedName>
        <fullName evidence="2">Copper amine oxidase-like N-terminal domain-containing protein</fullName>
    </recommendedName>
</protein>